<sequence>MGGDTTSPHSTLIHSTEESSFELKFPDNPPSSSWFRSGSDLFGSKVENGEVGLGSMDLEEFFQASSDVIDEVNKMRIRNVYMDVLKSYEELQFHKDYLKEAKSKILSYTPGSWIEEVGGMKASDYNVPKKMTLLLIGPRGSGKSCLINKISRVFDDDPFTPERAQVSYSSDGDGTYFLHEYTMPKGSSSFCLYDTRGLSDDLNENKKIVDRWMTKGVRHGKLIMRFI</sequence>
<proteinExistence type="predicted"/>
<feature type="compositionally biased region" description="Polar residues" evidence="1">
    <location>
        <begin position="1"/>
        <end position="14"/>
    </location>
</feature>
<evidence type="ECO:0000313" key="2">
    <source>
        <dbReference type="EMBL" id="KAG5603210.1"/>
    </source>
</evidence>
<evidence type="ECO:0008006" key="4">
    <source>
        <dbReference type="Google" id="ProtNLM"/>
    </source>
</evidence>
<dbReference type="AlphaFoldDB" id="A0A9J5YS38"/>
<reference evidence="2 3" key="1">
    <citation type="submission" date="2020-09" db="EMBL/GenBank/DDBJ databases">
        <title>De no assembly of potato wild relative species, Solanum commersonii.</title>
        <authorList>
            <person name="Cho K."/>
        </authorList>
    </citation>
    <scope>NUCLEOTIDE SEQUENCE [LARGE SCALE GENOMIC DNA]</scope>
    <source>
        <strain evidence="2">LZ3.2</strain>
        <tissue evidence="2">Leaf</tissue>
    </source>
</reference>
<dbReference type="Gene3D" id="3.40.50.300">
    <property type="entry name" value="P-loop containing nucleotide triphosphate hydrolases"/>
    <property type="match status" value="1"/>
</dbReference>
<keyword evidence="3" id="KW-1185">Reference proteome</keyword>
<feature type="region of interest" description="Disordered" evidence="1">
    <location>
        <begin position="1"/>
        <end position="23"/>
    </location>
</feature>
<name>A0A9J5YS38_SOLCO</name>
<dbReference type="PANTHER" id="PTHR14241">
    <property type="entry name" value="INTERFERON-INDUCED PROTEIN 44"/>
    <property type="match status" value="1"/>
</dbReference>
<dbReference type="OrthoDB" id="25620at2759"/>
<protein>
    <recommendedName>
        <fullName evidence="4">G domain-containing protein</fullName>
    </recommendedName>
</protein>
<dbReference type="PANTHER" id="PTHR14241:SF32">
    <property type="entry name" value="VWFA DOMAIN-CONTAINING PROTEIN-RELATED"/>
    <property type="match status" value="1"/>
</dbReference>
<organism evidence="2 3">
    <name type="scientific">Solanum commersonii</name>
    <name type="common">Commerson's wild potato</name>
    <name type="synonym">Commerson's nightshade</name>
    <dbReference type="NCBI Taxonomy" id="4109"/>
    <lineage>
        <taxon>Eukaryota</taxon>
        <taxon>Viridiplantae</taxon>
        <taxon>Streptophyta</taxon>
        <taxon>Embryophyta</taxon>
        <taxon>Tracheophyta</taxon>
        <taxon>Spermatophyta</taxon>
        <taxon>Magnoliopsida</taxon>
        <taxon>eudicotyledons</taxon>
        <taxon>Gunneridae</taxon>
        <taxon>Pentapetalae</taxon>
        <taxon>asterids</taxon>
        <taxon>lamiids</taxon>
        <taxon>Solanales</taxon>
        <taxon>Solanaceae</taxon>
        <taxon>Solanoideae</taxon>
        <taxon>Solaneae</taxon>
        <taxon>Solanum</taxon>
    </lineage>
</organism>
<gene>
    <name evidence="2" type="ORF">H5410_034580</name>
</gene>
<dbReference type="EMBL" id="JACXVP010000006">
    <property type="protein sequence ID" value="KAG5603210.1"/>
    <property type="molecule type" value="Genomic_DNA"/>
</dbReference>
<dbReference type="InterPro" id="IPR027417">
    <property type="entry name" value="P-loop_NTPase"/>
</dbReference>
<comment type="caution">
    <text evidence="2">The sequence shown here is derived from an EMBL/GenBank/DDBJ whole genome shotgun (WGS) entry which is preliminary data.</text>
</comment>
<evidence type="ECO:0000313" key="3">
    <source>
        <dbReference type="Proteomes" id="UP000824120"/>
    </source>
</evidence>
<evidence type="ECO:0000256" key="1">
    <source>
        <dbReference type="SAM" id="MobiDB-lite"/>
    </source>
</evidence>
<accession>A0A9J5YS38</accession>
<dbReference type="SUPFAM" id="SSF52540">
    <property type="entry name" value="P-loop containing nucleoside triphosphate hydrolases"/>
    <property type="match status" value="2"/>
</dbReference>
<dbReference type="Proteomes" id="UP000824120">
    <property type="component" value="Chromosome 6"/>
</dbReference>